<gene>
    <name evidence="1" type="ORF">CEK71_16900</name>
</gene>
<evidence type="ECO:0000313" key="2">
    <source>
        <dbReference type="Proteomes" id="UP000197019"/>
    </source>
</evidence>
<dbReference type="EMBL" id="CP022129">
    <property type="protein sequence ID" value="ASF47606.1"/>
    <property type="molecule type" value="Genomic_DNA"/>
</dbReference>
<dbReference type="AlphaFoldDB" id="A0A1Z4C249"/>
<dbReference type="KEGG" id="mpsy:CEK71_16900"/>
<reference evidence="1 2" key="1">
    <citation type="submission" date="2017-06" db="EMBL/GenBank/DDBJ databases">
        <title>Genome Sequencing of the methanotroph Methylovulum psychrotolerants str. HV10-M2 isolated from a high-altitude environment.</title>
        <authorList>
            <person name="Mateos-Rivera A."/>
        </authorList>
    </citation>
    <scope>NUCLEOTIDE SEQUENCE [LARGE SCALE GENOMIC DNA]</scope>
    <source>
        <strain evidence="1 2">HV10_M2</strain>
    </source>
</reference>
<accession>A0A1Z4C249</accession>
<proteinExistence type="predicted"/>
<name>A0A1Z4C249_9GAMM</name>
<dbReference type="PROSITE" id="PS51257">
    <property type="entry name" value="PROKAR_LIPOPROTEIN"/>
    <property type="match status" value="1"/>
</dbReference>
<keyword evidence="2" id="KW-1185">Reference proteome</keyword>
<organism evidence="1 2">
    <name type="scientific">Methylovulum psychrotolerans</name>
    <dbReference type="NCBI Taxonomy" id="1704499"/>
    <lineage>
        <taxon>Bacteria</taxon>
        <taxon>Pseudomonadati</taxon>
        <taxon>Pseudomonadota</taxon>
        <taxon>Gammaproteobacteria</taxon>
        <taxon>Methylococcales</taxon>
        <taxon>Methylococcaceae</taxon>
        <taxon>Methylovulum</taxon>
    </lineage>
</organism>
<evidence type="ECO:0000313" key="1">
    <source>
        <dbReference type="EMBL" id="ASF47606.1"/>
    </source>
</evidence>
<sequence>MGRFEKNILFAAIMCFAVSCNSDIGRLTCEYNCGGESYQNVTSWDNKAAKLHTTQPEILFDMVDELRMKDAPENLMIVREVPNKEHPNNLRACEISYSKGSNPVLANIDKDTDQRPDAVKTYNRNWRELVWRVAEWGALGNKDSFCDPQTSLVKENGMLKLVRPGGDGGGPAKFIQIRDHSVDLFFRSTAHFKALFGDTFYRDGHDKNWSALLLSKKYQRIGLESVSKLNISVAATLKEVQIKTDRITTTPIPDGAQAMYDPRKHGTQFRFFIPVDWMDNHCPAMKPPSASTPKEFPAYCKFQNRGFHYGINLFDERKEFDTGAVGLDKDTQMFMYGQDLRALVPGGFIHNPFKQVNVPAHISADILPLIKSAILEMEATQNDLNQGKSDDDKIFYIPPRLVNNVTRAAENNDAYLSHFGISSVNIGYEVPGLSSILFEISDFKLVSAP</sequence>
<dbReference type="Proteomes" id="UP000197019">
    <property type="component" value="Chromosome"/>
</dbReference>
<protein>
    <submittedName>
        <fullName evidence="1">Uncharacterized protein</fullName>
    </submittedName>
</protein>